<comment type="caution">
    <text evidence="3">The sequence shown here is derived from an EMBL/GenBank/DDBJ whole genome shotgun (WGS) entry which is preliminary data.</text>
</comment>
<dbReference type="EMBL" id="VJMJ01000111">
    <property type="protein sequence ID" value="KAF0734546.1"/>
    <property type="molecule type" value="Genomic_DNA"/>
</dbReference>
<sequence length="619" mass="70085">MSLKEESKSPSYLSIAVPEEPATQKPKEDEEESLQDICGQILGIPMQILKGFWGTMLALIVLAVALVIMIVNTLFWLIVIAIATPLQLREWLGWKHELISFWYLFDTDFHAAEFYRATAKRFDALLTAESSRLDKIVNALVKAQFEAVAQLIDGGKAFIDQKDTMALSSVAVSAMFYVAFIVYIWQQSFDIASVNSKVFDALAIILPLLLQEELTVALSQVFLWGKWFTANLDIGAILTSWIPNDLAEEEEKQLNEDGTPKLSDEEIERAKEVLRKYKLKFDNRVNKMCYSIGVGAVDMFGPATFISSLWTLFFLIQGYIVESYEKADNSNHVFKSIDDEKRAMNFVYWFLVYYSGALVLFCFLPFFSRSSEEQKEDFESVASSCETYLFIQHMTNLQDRTMAVMTTDGTTDTARAYPIIRRLRQQAIHQLSTDDVIAYAFYVLALSTYDYFTGEVDGTALDDLKDVSDDDTKTYTKLTPIVPEESYFWNAALGDVVEGGKVDDALPTFLLQVPSDNEEKKQSQPKEMTLFSIPMMGVHMFENVLTERKVTDMSSIYENQLIQDKKVYLCQDEAHADLVCIGLEVKIMEAYNVSIYIVAEEGGQIWSGFGVRVGDVTAV</sequence>
<gene>
    <name evidence="3" type="ORF">Ae201684_008788</name>
</gene>
<keyword evidence="2" id="KW-0812">Transmembrane</keyword>
<reference evidence="3 4" key="1">
    <citation type="submission" date="2019-07" db="EMBL/GenBank/DDBJ databases">
        <title>Genomics analysis of Aphanomyces spp. identifies a new class of oomycete effector associated with host adaptation.</title>
        <authorList>
            <person name="Gaulin E."/>
        </authorList>
    </citation>
    <scope>NUCLEOTIDE SEQUENCE [LARGE SCALE GENOMIC DNA]</scope>
    <source>
        <strain evidence="3 4">ATCC 201684</strain>
    </source>
</reference>
<feature type="region of interest" description="Disordered" evidence="1">
    <location>
        <begin position="1"/>
        <end position="30"/>
    </location>
</feature>
<name>A0A6G0X426_9STRA</name>
<keyword evidence="2" id="KW-0472">Membrane</keyword>
<proteinExistence type="predicted"/>
<evidence type="ECO:0000313" key="3">
    <source>
        <dbReference type="EMBL" id="KAF0734546.1"/>
    </source>
</evidence>
<feature type="transmembrane region" description="Helical" evidence="2">
    <location>
        <begin position="56"/>
        <end position="83"/>
    </location>
</feature>
<feature type="transmembrane region" description="Helical" evidence="2">
    <location>
        <begin position="288"/>
        <end position="316"/>
    </location>
</feature>
<feature type="transmembrane region" description="Helical" evidence="2">
    <location>
        <begin position="165"/>
        <end position="185"/>
    </location>
</feature>
<protein>
    <submittedName>
        <fullName evidence="3">Uncharacterized protein</fullName>
    </submittedName>
</protein>
<dbReference type="Proteomes" id="UP000481153">
    <property type="component" value="Unassembled WGS sequence"/>
</dbReference>
<evidence type="ECO:0000313" key="4">
    <source>
        <dbReference type="Proteomes" id="UP000481153"/>
    </source>
</evidence>
<accession>A0A6G0X426</accession>
<feature type="transmembrane region" description="Helical" evidence="2">
    <location>
        <begin position="346"/>
        <end position="367"/>
    </location>
</feature>
<dbReference type="VEuPathDB" id="FungiDB:AeMF1_008961"/>
<evidence type="ECO:0000256" key="1">
    <source>
        <dbReference type="SAM" id="MobiDB-lite"/>
    </source>
</evidence>
<dbReference type="AlphaFoldDB" id="A0A6G0X426"/>
<evidence type="ECO:0000256" key="2">
    <source>
        <dbReference type="SAM" id="Phobius"/>
    </source>
</evidence>
<organism evidence="3 4">
    <name type="scientific">Aphanomyces euteiches</name>
    <dbReference type="NCBI Taxonomy" id="100861"/>
    <lineage>
        <taxon>Eukaryota</taxon>
        <taxon>Sar</taxon>
        <taxon>Stramenopiles</taxon>
        <taxon>Oomycota</taxon>
        <taxon>Saprolegniomycetes</taxon>
        <taxon>Saprolegniales</taxon>
        <taxon>Verrucalvaceae</taxon>
        <taxon>Aphanomyces</taxon>
    </lineage>
</organism>
<keyword evidence="2" id="KW-1133">Transmembrane helix</keyword>
<keyword evidence="4" id="KW-1185">Reference proteome</keyword>